<dbReference type="PANTHER" id="PTHR30115:SF11">
    <property type="entry name" value="NITROGEN REGULATORY PROTEIN P-II HOMOLOG"/>
    <property type="match status" value="1"/>
</dbReference>
<dbReference type="InterPro" id="IPR015867">
    <property type="entry name" value="N-reg_PII/ATP_PRibTrfase_C"/>
</dbReference>
<dbReference type="GO" id="GO:0005524">
    <property type="term" value="F:ATP binding"/>
    <property type="evidence" value="ECO:0007669"/>
    <property type="project" value="TreeGrafter"/>
</dbReference>
<dbReference type="InterPro" id="IPR017918">
    <property type="entry name" value="N-reg_PII_CS"/>
</dbReference>
<dbReference type="SMART" id="SM00938">
    <property type="entry name" value="P-II"/>
    <property type="match status" value="1"/>
</dbReference>
<dbReference type="Proteomes" id="UP000192569">
    <property type="component" value="Chromosome I"/>
</dbReference>
<dbReference type="Gene3D" id="3.30.70.120">
    <property type="match status" value="1"/>
</dbReference>
<organism evidence="3 4">
    <name type="scientific">Thermanaeromonas toyohensis ToBE</name>
    <dbReference type="NCBI Taxonomy" id="698762"/>
    <lineage>
        <taxon>Bacteria</taxon>
        <taxon>Bacillati</taxon>
        <taxon>Bacillota</taxon>
        <taxon>Clostridia</taxon>
        <taxon>Neomoorellales</taxon>
        <taxon>Neomoorellaceae</taxon>
        <taxon>Thermanaeromonas</taxon>
    </lineage>
</organism>
<dbReference type="Pfam" id="PF00543">
    <property type="entry name" value="P-II"/>
    <property type="match status" value="1"/>
</dbReference>
<dbReference type="GO" id="GO:0006808">
    <property type="term" value="P:regulation of nitrogen utilization"/>
    <property type="evidence" value="ECO:0007669"/>
    <property type="project" value="InterPro"/>
</dbReference>
<gene>
    <name evidence="3" type="ORF">SAMN00808754_0498</name>
</gene>
<dbReference type="PROSITE" id="PS51343">
    <property type="entry name" value="PII_GLNB_DOM"/>
    <property type="match status" value="1"/>
</dbReference>
<dbReference type="PROSITE" id="PS00638">
    <property type="entry name" value="PII_GLNB_CTER"/>
    <property type="match status" value="1"/>
</dbReference>
<reference evidence="3 4" key="1">
    <citation type="submission" date="2017-04" db="EMBL/GenBank/DDBJ databases">
        <authorList>
            <person name="Afonso C.L."/>
            <person name="Miller P.J."/>
            <person name="Scott M.A."/>
            <person name="Spackman E."/>
            <person name="Goraichik I."/>
            <person name="Dimitrov K.M."/>
            <person name="Suarez D.L."/>
            <person name="Swayne D.E."/>
        </authorList>
    </citation>
    <scope>NUCLEOTIDE SEQUENCE [LARGE SCALE GENOMIC DNA]</scope>
    <source>
        <strain evidence="3 4">ToBE</strain>
    </source>
</reference>
<keyword evidence="1" id="KW-0597">Phosphoprotein</keyword>
<accession>A0A1W1VE63</accession>
<comment type="similarity">
    <text evidence="2">Belongs to the P(II) protein family.</text>
</comment>
<dbReference type="EMBL" id="LT838272">
    <property type="protein sequence ID" value="SMB91658.1"/>
    <property type="molecule type" value="Genomic_DNA"/>
</dbReference>
<sequence length="118" mass="13431">MKKIECIIRPSRLEAVKEALGRYGIHGMTITYVLGCGLQRGKTEYYRGSVYTINLLPKVKIEIITRDNWVAEIVEIISREARTGEIGDGKIFIYPIENTIRIRTGEQGEEAIYRIGVN</sequence>
<evidence type="ECO:0000313" key="4">
    <source>
        <dbReference type="Proteomes" id="UP000192569"/>
    </source>
</evidence>
<dbReference type="OrthoDB" id="9802729at2"/>
<dbReference type="PRINTS" id="PR00340">
    <property type="entry name" value="PIIGLNB"/>
</dbReference>
<dbReference type="GO" id="GO:0005829">
    <property type="term" value="C:cytosol"/>
    <property type="evidence" value="ECO:0007669"/>
    <property type="project" value="TreeGrafter"/>
</dbReference>
<dbReference type="SUPFAM" id="SSF54913">
    <property type="entry name" value="GlnB-like"/>
    <property type="match status" value="1"/>
</dbReference>
<name>A0A1W1VE63_9FIRM</name>
<protein>
    <submittedName>
        <fullName evidence="3">Nitrogen regulatory protein P-II family</fullName>
    </submittedName>
</protein>
<dbReference type="STRING" id="698762.SAMN00808754_0498"/>
<feature type="modified residue" description="O-UMP-tyrosine" evidence="1">
    <location>
        <position position="51"/>
    </location>
</feature>
<dbReference type="PANTHER" id="PTHR30115">
    <property type="entry name" value="NITROGEN REGULATORY PROTEIN P-II"/>
    <property type="match status" value="1"/>
</dbReference>
<evidence type="ECO:0000256" key="2">
    <source>
        <dbReference type="RuleBase" id="RU003936"/>
    </source>
</evidence>
<dbReference type="InterPro" id="IPR011322">
    <property type="entry name" value="N-reg_PII-like_a/b"/>
</dbReference>
<evidence type="ECO:0000313" key="3">
    <source>
        <dbReference type="EMBL" id="SMB91658.1"/>
    </source>
</evidence>
<evidence type="ECO:0000256" key="1">
    <source>
        <dbReference type="PIRSR" id="PIRSR602187-50"/>
    </source>
</evidence>
<dbReference type="AlphaFoldDB" id="A0A1W1VE63"/>
<dbReference type="InterPro" id="IPR002187">
    <property type="entry name" value="N-reg_PII"/>
</dbReference>
<dbReference type="RefSeq" id="WP_084663718.1">
    <property type="nucleotide sequence ID" value="NZ_LT838272.1"/>
</dbReference>
<dbReference type="GO" id="GO:0030234">
    <property type="term" value="F:enzyme regulator activity"/>
    <property type="evidence" value="ECO:0007669"/>
    <property type="project" value="InterPro"/>
</dbReference>
<keyword evidence="4" id="KW-1185">Reference proteome</keyword>
<proteinExistence type="inferred from homology"/>